<dbReference type="OrthoDB" id="3992151at2"/>
<dbReference type="InterPro" id="IPR052158">
    <property type="entry name" value="INH-QAR"/>
</dbReference>
<dbReference type="SMART" id="SM00342">
    <property type="entry name" value="HTH_ARAC"/>
    <property type="match status" value="1"/>
</dbReference>
<dbReference type="SUPFAM" id="SSF52317">
    <property type="entry name" value="Class I glutamine amidotransferase-like"/>
    <property type="match status" value="1"/>
</dbReference>
<dbReference type="InterPro" id="IPR018060">
    <property type="entry name" value="HTH_AraC"/>
</dbReference>
<dbReference type="GO" id="GO:0003700">
    <property type="term" value="F:DNA-binding transcription factor activity"/>
    <property type="evidence" value="ECO:0007669"/>
    <property type="project" value="InterPro"/>
</dbReference>
<keyword evidence="3" id="KW-0804">Transcription</keyword>
<keyword evidence="7" id="KW-1185">Reference proteome</keyword>
<sequence length="375" mass="40578">MNPGSVAVVVAEDIDVPSWDLYELSIPCTVFGKPQPDLADPWYDLRLCSTGQRQQDSSTAGAGLAMRTRYGLDDLVGADTVIVPSVPDPCVEEGRPLPSALITALRHAYDAGARMVSLCTGAFALAEAGLLDGRRATAHWMHTAQLAERYPKVQVDDSVLYVDDGDVLTSAGLTAGLDLCLHLVRRDLGAHVANQLARRMVVPAHRPGGQAQFIDLSVPTTDAGSLGPVLDWARRHLDQPLTVEDLAQRAAMSPRTLHRRLQAATGTTPLQWLLNQRLVRAQHLLESTDLPIEKVGELSGLGTANNLRHHFLKQIGVSPSNYRRAFPRTMPESSPSPLDSRAQEGEDGEGRQGRQRTDRGAPDTPVTPRATGPDD</sequence>
<reference evidence="6 7" key="2">
    <citation type="journal article" date="2015" name="Stand. Genomic Sci.">
        <title>Draft genome sequence of marine-derived Streptomyces sp. TP-A0598, a producer of anti-MRSA antibiotic lydicamycins.</title>
        <authorList>
            <person name="Komaki H."/>
            <person name="Ichikawa N."/>
            <person name="Hosoyama A."/>
            <person name="Fujita N."/>
            <person name="Igarashi Y."/>
        </authorList>
    </citation>
    <scope>NUCLEOTIDE SEQUENCE [LARGE SCALE GENOMIC DNA]</scope>
    <source>
        <strain evidence="6 7">NBRC 110027</strain>
    </source>
</reference>
<dbReference type="InterPro" id="IPR029062">
    <property type="entry name" value="Class_I_gatase-like"/>
</dbReference>
<dbReference type="Gene3D" id="3.40.50.880">
    <property type="match status" value="1"/>
</dbReference>
<dbReference type="Pfam" id="PF01965">
    <property type="entry name" value="DJ-1_PfpI"/>
    <property type="match status" value="1"/>
</dbReference>
<proteinExistence type="predicted"/>
<dbReference type="PANTHER" id="PTHR43130">
    <property type="entry name" value="ARAC-FAMILY TRANSCRIPTIONAL REGULATOR"/>
    <property type="match status" value="1"/>
</dbReference>
<keyword evidence="1" id="KW-0805">Transcription regulation</keyword>
<evidence type="ECO:0000313" key="7">
    <source>
        <dbReference type="Proteomes" id="UP000048965"/>
    </source>
</evidence>
<keyword evidence="2" id="KW-0238">DNA-binding</keyword>
<dbReference type="InterPro" id="IPR018062">
    <property type="entry name" value="HTH_AraC-typ_CS"/>
</dbReference>
<dbReference type="PROSITE" id="PS00041">
    <property type="entry name" value="HTH_ARAC_FAMILY_1"/>
    <property type="match status" value="1"/>
</dbReference>
<feature type="compositionally biased region" description="Basic and acidic residues" evidence="4">
    <location>
        <begin position="341"/>
        <end position="361"/>
    </location>
</feature>
<evidence type="ECO:0000259" key="5">
    <source>
        <dbReference type="PROSITE" id="PS01124"/>
    </source>
</evidence>
<dbReference type="Gene3D" id="1.10.10.60">
    <property type="entry name" value="Homeodomain-like"/>
    <property type="match status" value="1"/>
</dbReference>
<dbReference type="PANTHER" id="PTHR43130:SF3">
    <property type="entry name" value="HTH-TYPE TRANSCRIPTIONAL REGULATOR RV1931C"/>
    <property type="match status" value="1"/>
</dbReference>
<reference evidence="7" key="1">
    <citation type="submission" date="2014-09" db="EMBL/GenBank/DDBJ databases">
        <title>Whole genome shotgun sequence of Streptomyces sp. NBRC 110027.</title>
        <authorList>
            <person name="Komaki H."/>
            <person name="Ichikawa N."/>
            <person name="Katano-Makiyama Y."/>
            <person name="Hosoyama A."/>
            <person name="Hashimoto M."/>
            <person name="Uohara A."/>
            <person name="Kitahashi Y."/>
            <person name="Ohji S."/>
            <person name="Kimura A."/>
            <person name="Yamazoe A."/>
            <person name="Igarashi Y."/>
            <person name="Fujita N."/>
        </authorList>
    </citation>
    <scope>NUCLEOTIDE SEQUENCE [LARGE SCALE GENOMIC DNA]</scope>
    <source>
        <strain evidence="7">NBRC 110027</strain>
    </source>
</reference>
<dbReference type="AlphaFoldDB" id="A0A0P4RBS8"/>
<feature type="domain" description="HTH araC/xylS-type" evidence="5">
    <location>
        <begin position="227"/>
        <end position="325"/>
    </location>
</feature>
<dbReference type="SUPFAM" id="SSF46689">
    <property type="entry name" value="Homeodomain-like"/>
    <property type="match status" value="2"/>
</dbReference>
<dbReference type="Proteomes" id="UP000048965">
    <property type="component" value="Unassembled WGS sequence"/>
</dbReference>
<organism evidence="6 7">
    <name type="scientific">Streptomyces lydicamycinicus</name>
    <dbReference type="NCBI Taxonomy" id="1546107"/>
    <lineage>
        <taxon>Bacteria</taxon>
        <taxon>Bacillati</taxon>
        <taxon>Actinomycetota</taxon>
        <taxon>Actinomycetes</taxon>
        <taxon>Kitasatosporales</taxon>
        <taxon>Streptomycetaceae</taxon>
        <taxon>Streptomyces</taxon>
    </lineage>
</organism>
<dbReference type="InterPro" id="IPR009057">
    <property type="entry name" value="Homeodomain-like_sf"/>
</dbReference>
<dbReference type="CDD" id="cd03137">
    <property type="entry name" value="GATase1_AraC_1"/>
    <property type="match status" value="1"/>
</dbReference>
<feature type="region of interest" description="Disordered" evidence="4">
    <location>
        <begin position="322"/>
        <end position="375"/>
    </location>
</feature>
<gene>
    <name evidence="6" type="ORF">TPA0598_07_07500</name>
</gene>
<evidence type="ECO:0000256" key="1">
    <source>
        <dbReference type="ARBA" id="ARBA00023015"/>
    </source>
</evidence>
<evidence type="ECO:0000256" key="3">
    <source>
        <dbReference type="ARBA" id="ARBA00023163"/>
    </source>
</evidence>
<dbReference type="InterPro" id="IPR002818">
    <property type="entry name" value="DJ-1/PfpI"/>
</dbReference>
<evidence type="ECO:0000256" key="4">
    <source>
        <dbReference type="SAM" id="MobiDB-lite"/>
    </source>
</evidence>
<dbReference type="Pfam" id="PF12833">
    <property type="entry name" value="HTH_18"/>
    <property type="match status" value="1"/>
</dbReference>
<protein>
    <submittedName>
        <fullName evidence="6">Putative AraC family transcriptional regulator</fullName>
    </submittedName>
</protein>
<comment type="caution">
    <text evidence="6">The sequence shown here is derived from an EMBL/GenBank/DDBJ whole genome shotgun (WGS) entry which is preliminary data.</text>
</comment>
<name>A0A0P4RBS8_9ACTN</name>
<dbReference type="EMBL" id="BBNO01000007">
    <property type="protein sequence ID" value="GAO11026.1"/>
    <property type="molecule type" value="Genomic_DNA"/>
</dbReference>
<evidence type="ECO:0000313" key="6">
    <source>
        <dbReference type="EMBL" id="GAO11026.1"/>
    </source>
</evidence>
<dbReference type="GO" id="GO:0043565">
    <property type="term" value="F:sequence-specific DNA binding"/>
    <property type="evidence" value="ECO:0007669"/>
    <property type="project" value="InterPro"/>
</dbReference>
<accession>A0A0P4RBS8</accession>
<evidence type="ECO:0000256" key="2">
    <source>
        <dbReference type="ARBA" id="ARBA00023125"/>
    </source>
</evidence>
<dbReference type="PROSITE" id="PS01124">
    <property type="entry name" value="HTH_ARAC_FAMILY_2"/>
    <property type="match status" value="1"/>
</dbReference>